<proteinExistence type="predicted"/>
<sequence length="438" mass="48841">MPIVRKEEKIRDIPFKIKSYIDSRVSFLLNIIQVFWKFLHTVDDPSCFFLYLLLPTSKLRKVASPKTIPVAIPPFQSFSQALEWKNLSGAASNRGEVAIEENPPGYIAAKLKENFVMVEIFGRKIKALEDSVADFSVISDKFRRELKTPLFKELGLILKAANKNLIETLGKCVLNIEFNGLKNPNGSKNLCMQDITVLFVKLFGTWNGLVTLHFNMSFMLSHKSPKTETSLSACAKTPVIAHWFNSILASVINCIEISMKSSTSSSFSDVTQLSTHRKQTFAPAALCLRCSNVIRFALLQFLDLCPVISQKTQLSSSPWFKRCAAVGVVLLWISFSGIFSALPNPARTNSRRSAPLISSFMNFKRFPSLWELPGSPALSPDWYPASGLRCHICSTCSGRLDSTIGYRNTAFRSAVTPNDSNDLNDAIRGSYRSANVLL</sequence>
<keyword evidence="2" id="KW-1185">Reference proteome</keyword>
<evidence type="ECO:0000313" key="2">
    <source>
        <dbReference type="Proteomes" id="UP001235939"/>
    </source>
</evidence>
<organism evidence="1 2">
    <name type="scientific">Cordylochernes scorpioides</name>
    <dbReference type="NCBI Taxonomy" id="51811"/>
    <lineage>
        <taxon>Eukaryota</taxon>
        <taxon>Metazoa</taxon>
        <taxon>Ecdysozoa</taxon>
        <taxon>Arthropoda</taxon>
        <taxon>Chelicerata</taxon>
        <taxon>Arachnida</taxon>
        <taxon>Pseudoscorpiones</taxon>
        <taxon>Cheliferoidea</taxon>
        <taxon>Chernetidae</taxon>
        <taxon>Cordylochernes</taxon>
    </lineage>
</organism>
<dbReference type="Proteomes" id="UP001235939">
    <property type="component" value="Chromosome 13"/>
</dbReference>
<evidence type="ECO:0000313" key="1">
    <source>
        <dbReference type="EMBL" id="UYV75757.1"/>
    </source>
</evidence>
<accession>A0ABY6L5K2</accession>
<reference evidence="1 2" key="1">
    <citation type="submission" date="2022-01" db="EMBL/GenBank/DDBJ databases">
        <title>A chromosomal length assembly of Cordylochernes scorpioides.</title>
        <authorList>
            <person name="Zeh D."/>
            <person name="Zeh J."/>
        </authorList>
    </citation>
    <scope>NUCLEOTIDE SEQUENCE [LARGE SCALE GENOMIC DNA]</scope>
    <source>
        <strain evidence="1">IN4F17</strain>
        <tissue evidence="1">Whole Body</tissue>
    </source>
</reference>
<gene>
    <name evidence="1" type="ORF">LAZ67_13001235</name>
</gene>
<protein>
    <submittedName>
        <fullName evidence="1">Uncharacterized protein</fullName>
    </submittedName>
</protein>
<name>A0ABY6L5K2_9ARAC</name>
<dbReference type="EMBL" id="CP092875">
    <property type="protein sequence ID" value="UYV75757.1"/>
    <property type="molecule type" value="Genomic_DNA"/>
</dbReference>